<reference evidence="1 2" key="1">
    <citation type="submission" date="2021-01" db="EMBL/GenBank/DDBJ databases">
        <title>Whole genome shotgun sequence of Planotetraspora mira NBRC 15435.</title>
        <authorList>
            <person name="Komaki H."/>
            <person name="Tamura T."/>
        </authorList>
    </citation>
    <scope>NUCLEOTIDE SEQUENCE [LARGE SCALE GENOMIC DNA]</scope>
    <source>
        <strain evidence="1 2">NBRC 15435</strain>
    </source>
</reference>
<dbReference type="EMBL" id="BOOO01000044">
    <property type="protein sequence ID" value="GII33974.1"/>
    <property type="molecule type" value="Genomic_DNA"/>
</dbReference>
<proteinExistence type="predicted"/>
<evidence type="ECO:0000313" key="1">
    <source>
        <dbReference type="EMBL" id="GII33974.1"/>
    </source>
</evidence>
<protein>
    <submittedName>
        <fullName evidence="1">Uncharacterized protein</fullName>
    </submittedName>
</protein>
<gene>
    <name evidence="1" type="ORF">Pmi06nite_74160</name>
</gene>
<dbReference type="Proteomes" id="UP000650628">
    <property type="component" value="Unassembled WGS sequence"/>
</dbReference>
<dbReference type="AlphaFoldDB" id="A0A8J3U0W0"/>
<organism evidence="1 2">
    <name type="scientific">Planotetraspora mira</name>
    <dbReference type="NCBI Taxonomy" id="58121"/>
    <lineage>
        <taxon>Bacteria</taxon>
        <taxon>Bacillati</taxon>
        <taxon>Actinomycetota</taxon>
        <taxon>Actinomycetes</taxon>
        <taxon>Streptosporangiales</taxon>
        <taxon>Streptosporangiaceae</taxon>
        <taxon>Planotetraspora</taxon>
    </lineage>
</organism>
<keyword evidence="2" id="KW-1185">Reference proteome</keyword>
<accession>A0A8J3U0W0</accession>
<sequence length="43" mass="4369">MTYPDSSAAKKATALATSAGTPRVGWRAFVIGTEIVVDGGMLA</sequence>
<name>A0A8J3U0W0_9ACTN</name>
<comment type="caution">
    <text evidence="1">The sequence shown here is derived from an EMBL/GenBank/DDBJ whole genome shotgun (WGS) entry which is preliminary data.</text>
</comment>
<evidence type="ECO:0000313" key="2">
    <source>
        <dbReference type="Proteomes" id="UP000650628"/>
    </source>
</evidence>